<evidence type="ECO:0000313" key="2">
    <source>
        <dbReference type="Proteomes" id="UP000320766"/>
    </source>
</evidence>
<accession>A0A520KVS7</accession>
<reference evidence="1 2" key="1">
    <citation type="journal article" date="2019" name="Nat. Microbiol.">
        <title>Wide diversity of methane and short-chain alkane metabolisms in uncultured archaea.</title>
        <authorList>
            <person name="Borrel G."/>
            <person name="Adam P.S."/>
            <person name="McKay L.J."/>
            <person name="Chen L.X."/>
            <person name="Sierra-Garcia I.N."/>
            <person name="Sieber C.M."/>
            <person name="Letourneur Q."/>
            <person name="Ghozlane A."/>
            <person name="Andersen G.L."/>
            <person name="Li W.J."/>
            <person name="Hallam S.J."/>
            <person name="Muyzer G."/>
            <person name="de Oliveira V.M."/>
            <person name="Inskeep W.P."/>
            <person name="Banfield J.F."/>
            <person name="Gribaldo S."/>
        </authorList>
    </citation>
    <scope>NUCLEOTIDE SEQUENCE [LARGE SCALE GENOMIC DNA]</scope>
    <source>
        <strain evidence="1">NM1b</strain>
    </source>
</reference>
<dbReference type="Proteomes" id="UP000320766">
    <property type="component" value="Unassembled WGS sequence"/>
</dbReference>
<name>A0A520KVS7_9EURY</name>
<feature type="non-terminal residue" evidence="1">
    <location>
        <position position="63"/>
    </location>
</feature>
<organism evidence="1 2">
    <name type="scientific">Candidatus Methanolliviera hydrocarbonicum</name>
    <dbReference type="NCBI Taxonomy" id="2491085"/>
    <lineage>
        <taxon>Archaea</taxon>
        <taxon>Methanobacteriati</taxon>
        <taxon>Methanobacteriota</taxon>
        <taxon>Candidatus Methanoliparia</taxon>
        <taxon>Candidatus Methanoliparales</taxon>
        <taxon>Candidatus Methanollivieraceae</taxon>
        <taxon>Candidatus Methanolliviera</taxon>
    </lineage>
</organism>
<gene>
    <name evidence="1" type="ORF">EF807_06090</name>
</gene>
<dbReference type="EMBL" id="RXIL01000110">
    <property type="protein sequence ID" value="RZN68351.1"/>
    <property type="molecule type" value="Genomic_DNA"/>
</dbReference>
<comment type="caution">
    <text evidence="1">The sequence shown here is derived from an EMBL/GenBank/DDBJ whole genome shotgun (WGS) entry which is preliminary data.</text>
</comment>
<evidence type="ECO:0008006" key="3">
    <source>
        <dbReference type="Google" id="ProtNLM"/>
    </source>
</evidence>
<proteinExistence type="predicted"/>
<dbReference type="AlphaFoldDB" id="A0A520KVS7"/>
<protein>
    <recommendedName>
        <fullName evidence="3">GNAT family N-acetyltransferase</fullName>
    </recommendedName>
</protein>
<sequence>MKEDLKVELFGEKDTEELERLFKVVWKDASKYPSKWLEMRRYSKEKILAEMNEGYNYFGVRKD</sequence>
<evidence type="ECO:0000313" key="1">
    <source>
        <dbReference type="EMBL" id="RZN68351.1"/>
    </source>
</evidence>